<evidence type="ECO:0000313" key="8">
    <source>
        <dbReference type="EMBL" id="KAK3934691.1"/>
    </source>
</evidence>
<feature type="domain" description="Rhodopsin" evidence="7">
    <location>
        <begin position="28"/>
        <end position="265"/>
    </location>
</feature>
<feature type="transmembrane region" description="Helical" evidence="6">
    <location>
        <begin position="240"/>
        <end position="264"/>
    </location>
</feature>
<dbReference type="EMBL" id="MU853967">
    <property type="protein sequence ID" value="KAK3934691.1"/>
    <property type="molecule type" value="Genomic_DNA"/>
</dbReference>
<evidence type="ECO:0000256" key="2">
    <source>
        <dbReference type="ARBA" id="ARBA00022692"/>
    </source>
</evidence>
<feature type="transmembrane region" description="Helical" evidence="6">
    <location>
        <begin position="46"/>
        <end position="69"/>
    </location>
</feature>
<keyword evidence="2 6" id="KW-0812">Transmembrane</keyword>
<organism evidence="8 9">
    <name type="scientific">Diplogelasinospora grovesii</name>
    <dbReference type="NCBI Taxonomy" id="303347"/>
    <lineage>
        <taxon>Eukaryota</taxon>
        <taxon>Fungi</taxon>
        <taxon>Dikarya</taxon>
        <taxon>Ascomycota</taxon>
        <taxon>Pezizomycotina</taxon>
        <taxon>Sordariomycetes</taxon>
        <taxon>Sordariomycetidae</taxon>
        <taxon>Sordariales</taxon>
        <taxon>Diplogelasinosporaceae</taxon>
        <taxon>Diplogelasinospora</taxon>
    </lineage>
</organism>
<keyword evidence="9" id="KW-1185">Reference proteome</keyword>
<feature type="transmembrane region" description="Helical" evidence="6">
    <location>
        <begin position="13"/>
        <end position="34"/>
    </location>
</feature>
<keyword evidence="4 6" id="KW-0472">Membrane</keyword>
<evidence type="ECO:0000256" key="3">
    <source>
        <dbReference type="ARBA" id="ARBA00022989"/>
    </source>
</evidence>
<name>A0AAN6MXH8_9PEZI</name>
<dbReference type="PANTHER" id="PTHR33048:SF42">
    <property type="entry name" value="INTEGRAL MEMBRANE PROTEIN"/>
    <property type="match status" value="1"/>
</dbReference>
<sequence length="366" mass="40352">MGPVESMGPAINIAGWLLVSFSGLFLALRIYCKFLKHRGLWWDDHVLLAAWVALLVDMVINSYSISLGFGEHIWDIDAHNLANIGLLGQLGATVSILAAVWSKTSFGMTLLRITEKKTKATVWFIIVTMNLAMSMSALITWIQCNPVAKGWETMLPGSCWDPKVNAYYGVFSGAYSGTMDIVLALLPWSVVWNLQMKKKEKIGVAIAMSMGVFAGCTAFVKSSKILLLLKGDFTFEGYHLVIWGSAETAITIMAASIPVLRVLVREVKTATRRRYGESTNSDTYHKKSYGAGTVQRANTVTMVTSDYKHGIQSSNAGSFPSFVREDDSSDKSIIGAHKASGKILQTQEITVRYHERTDVRDMGQMV</sequence>
<evidence type="ECO:0000256" key="1">
    <source>
        <dbReference type="ARBA" id="ARBA00004141"/>
    </source>
</evidence>
<dbReference type="Proteomes" id="UP001303473">
    <property type="component" value="Unassembled WGS sequence"/>
</dbReference>
<protein>
    <recommendedName>
        <fullName evidence="7">Rhodopsin domain-containing protein</fullName>
    </recommendedName>
</protein>
<gene>
    <name evidence="8" type="ORF">QBC46DRAFT_299422</name>
</gene>
<comment type="caution">
    <text evidence="8">The sequence shown here is derived from an EMBL/GenBank/DDBJ whole genome shotgun (WGS) entry which is preliminary data.</text>
</comment>
<feature type="transmembrane region" description="Helical" evidence="6">
    <location>
        <begin position="81"/>
        <end position="101"/>
    </location>
</feature>
<feature type="transmembrane region" description="Helical" evidence="6">
    <location>
        <begin position="166"/>
        <end position="190"/>
    </location>
</feature>
<proteinExistence type="inferred from homology"/>
<dbReference type="InterPro" id="IPR052337">
    <property type="entry name" value="SAT4-like"/>
</dbReference>
<evidence type="ECO:0000256" key="6">
    <source>
        <dbReference type="SAM" id="Phobius"/>
    </source>
</evidence>
<reference evidence="9" key="1">
    <citation type="journal article" date="2023" name="Mol. Phylogenet. Evol.">
        <title>Genome-scale phylogeny and comparative genomics of the fungal order Sordariales.</title>
        <authorList>
            <person name="Hensen N."/>
            <person name="Bonometti L."/>
            <person name="Westerberg I."/>
            <person name="Brannstrom I.O."/>
            <person name="Guillou S."/>
            <person name="Cros-Aarteil S."/>
            <person name="Calhoun S."/>
            <person name="Haridas S."/>
            <person name="Kuo A."/>
            <person name="Mondo S."/>
            <person name="Pangilinan J."/>
            <person name="Riley R."/>
            <person name="LaButti K."/>
            <person name="Andreopoulos B."/>
            <person name="Lipzen A."/>
            <person name="Chen C."/>
            <person name="Yan M."/>
            <person name="Daum C."/>
            <person name="Ng V."/>
            <person name="Clum A."/>
            <person name="Steindorff A."/>
            <person name="Ohm R.A."/>
            <person name="Martin F."/>
            <person name="Silar P."/>
            <person name="Natvig D.O."/>
            <person name="Lalanne C."/>
            <person name="Gautier V."/>
            <person name="Ament-Velasquez S.L."/>
            <person name="Kruys A."/>
            <person name="Hutchinson M.I."/>
            <person name="Powell A.J."/>
            <person name="Barry K."/>
            <person name="Miller A.N."/>
            <person name="Grigoriev I.V."/>
            <person name="Debuchy R."/>
            <person name="Gladieux P."/>
            <person name="Hiltunen Thoren M."/>
            <person name="Johannesson H."/>
        </authorList>
    </citation>
    <scope>NUCLEOTIDE SEQUENCE [LARGE SCALE GENOMIC DNA]</scope>
    <source>
        <strain evidence="9">CBS 340.73</strain>
    </source>
</reference>
<feature type="transmembrane region" description="Helical" evidence="6">
    <location>
        <begin position="202"/>
        <end position="220"/>
    </location>
</feature>
<evidence type="ECO:0000256" key="4">
    <source>
        <dbReference type="ARBA" id="ARBA00023136"/>
    </source>
</evidence>
<comment type="similarity">
    <text evidence="5">Belongs to the SAT4 family.</text>
</comment>
<evidence type="ECO:0000256" key="5">
    <source>
        <dbReference type="ARBA" id="ARBA00038359"/>
    </source>
</evidence>
<keyword evidence="3 6" id="KW-1133">Transmembrane helix</keyword>
<dbReference type="AlphaFoldDB" id="A0AAN6MXH8"/>
<dbReference type="GO" id="GO:0016020">
    <property type="term" value="C:membrane"/>
    <property type="evidence" value="ECO:0007669"/>
    <property type="project" value="UniProtKB-SubCell"/>
</dbReference>
<evidence type="ECO:0000259" key="7">
    <source>
        <dbReference type="Pfam" id="PF20684"/>
    </source>
</evidence>
<dbReference type="Pfam" id="PF20684">
    <property type="entry name" value="Fung_rhodopsin"/>
    <property type="match status" value="1"/>
</dbReference>
<comment type="subcellular location">
    <subcellularLocation>
        <location evidence="1">Membrane</location>
        <topology evidence="1">Multi-pass membrane protein</topology>
    </subcellularLocation>
</comment>
<feature type="transmembrane region" description="Helical" evidence="6">
    <location>
        <begin position="122"/>
        <end position="142"/>
    </location>
</feature>
<dbReference type="InterPro" id="IPR049326">
    <property type="entry name" value="Rhodopsin_dom_fungi"/>
</dbReference>
<dbReference type="PANTHER" id="PTHR33048">
    <property type="entry name" value="PTH11-LIKE INTEGRAL MEMBRANE PROTEIN (AFU_ORTHOLOGUE AFUA_5G11245)"/>
    <property type="match status" value="1"/>
</dbReference>
<accession>A0AAN6MXH8</accession>
<evidence type="ECO:0000313" key="9">
    <source>
        <dbReference type="Proteomes" id="UP001303473"/>
    </source>
</evidence>